<keyword evidence="4" id="KW-1185">Reference proteome</keyword>
<dbReference type="InterPro" id="IPR001604">
    <property type="entry name" value="Endo_G_ENPP1-like_dom"/>
</dbReference>
<dbReference type="SMART" id="SM00477">
    <property type="entry name" value="NUC"/>
    <property type="match status" value="1"/>
</dbReference>
<feature type="domain" description="ENPP1-3/EXOG-like endonuclease/phosphodiesterase" evidence="1">
    <location>
        <begin position="56"/>
        <end position="263"/>
    </location>
</feature>
<protein>
    <submittedName>
        <fullName evidence="3">Uncharacterized protein</fullName>
    </submittedName>
</protein>
<dbReference type="Pfam" id="PF01223">
    <property type="entry name" value="Endonuclease_NS"/>
    <property type="match status" value="1"/>
</dbReference>
<dbReference type="GO" id="GO:0003676">
    <property type="term" value="F:nucleic acid binding"/>
    <property type="evidence" value="ECO:0007669"/>
    <property type="project" value="InterPro"/>
</dbReference>
<reference evidence="3" key="2">
    <citation type="submission" date="2025-09" db="UniProtKB">
        <authorList>
            <consortium name="Ensembl"/>
        </authorList>
    </citation>
    <scope>IDENTIFICATION</scope>
</reference>
<organism evidence="3 4">
    <name type="scientific">Varanus komodoensis</name>
    <name type="common">Komodo dragon</name>
    <dbReference type="NCBI Taxonomy" id="61221"/>
    <lineage>
        <taxon>Eukaryota</taxon>
        <taxon>Metazoa</taxon>
        <taxon>Chordata</taxon>
        <taxon>Craniata</taxon>
        <taxon>Vertebrata</taxon>
        <taxon>Euteleostomi</taxon>
        <taxon>Lepidosauria</taxon>
        <taxon>Squamata</taxon>
        <taxon>Bifurcata</taxon>
        <taxon>Unidentata</taxon>
        <taxon>Episquamata</taxon>
        <taxon>Toxicofera</taxon>
        <taxon>Anguimorpha</taxon>
        <taxon>Paleoanguimorpha</taxon>
        <taxon>Varanoidea</taxon>
        <taxon>Varanidae</taxon>
        <taxon>Varanus</taxon>
    </lineage>
</organism>
<feature type="domain" description="DNA/RNA non-specific endonuclease/pyrophosphatase/phosphodiesterase" evidence="2">
    <location>
        <begin position="55"/>
        <end position="269"/>
    </location>
</feature>
<evidence type="ECO:0000313" key="4">
    <source>
        <dbReference type="Proteomes" id="UP000694545"/>
    </source>
</evidence>
<dbReference type="SMART" id="SM00892">
    <property type="entry name" value="Endonuclease_NS"/>
    <property type="match status" value="1"/>
</dbReference>
<dbReference type="GO" id="GO:0046872">
    <property type="term" value="F:metal ion binding"/>
    <property type="evidence" value="ECO:0007669"/>
    <property type="project" value="InterPro"/>
</dbReference>
<dbReference type="PANTHER" id="PTHR21472:SF21">
    <property type="entry name" value="ENDONUCLEASE DOMAIN-CONTAINING 1 PROTEIN-LIKE-RELATED"/>
    <property type="match status" value="1"/>
</dbReference>
<dbReference type="AlphaFoldDB" id="A0A8D2LGD0"/>
<dbReference type="InterPro" id="IPR044925">
    <property type="entry name" value="His-Me_finger_sf"/>
</dbReference>
<dbReference type="Ensembl" id="ENSVKKT00000022248.1">
    <property type="protein sequence ID" value="ENSVKKP00000021704.1"/>
    <property type="gene ID" value="ENSVKKG00000014489.1"/>
</dbReference>
<proteinExistence type="predicted"/>
<dbReference type="InterPro" id="IPR020821">
    <property type="entry name" value="ENPP1-3/EXOG-like_nuc-like"/>
</dbReference>
<accession>A0A8D2LGD0</accession>
<dbReference type="InterPro" id="IPR044929">
    <property type="entry name" value="DNA/RNA_non-sp_Endonuclease_sf"/>
</dbReference>
<evidence type="ECO:0000259" key="2">
    <source>
        <dbReference type="SMART" id="SM00892"/>
    </source>
</evidence>
<sequence>GTPRKWGIHFGTGNPADSLEVRQNFENCKQFFYKAQAPTWPSDVQLKHICQYYENHYYFATLYHQGFRIPYWSAYTLKSGDSNPGRRSTWYIEPLVDDPGDPLTPLTPSVPDLKQSQALNVDYENTAYDRGHLNPNSFQSGNGRDATFTLTNAVPMDSCFNQIRWAQLEKMLRSELLEHCIGNGGTPYLVTGAETDWTRDYSRVSVPDYIWTAVCCDNPLNQDLKFSFSVLAENSEKPFLLVLPVRMLENDLKQYYEKHHTFPPGHSLRIFADDCNENSATGQLVLERIKNSVFQSFQDMISNGYSLWFPETQMAGSDQLPSPGTSGTPGSLDSLRVTDMKFSLGFRDRQEWHNHYEKLYSENNMACVLSSISGSPMFRHLPIFQVLFMPLATARFYSLNWVVPSPLCDPGVFSHMQRLSQPTCEPLSELVGVFSEAPTALSSATLPSPSLRTGFWRGCKVGRREQKKTETQEFP</sequence>
<evidence type="ECO:0000259" key="1">
    <source>
        <dbReference type="SMART" id="SM00477"/>
    </source>
</evidence>
<evidence type="ECO:0000313" key="3">
    <source>
        <dbReference type="Ensembl" id="ENSVKKP00000021704.1"/>
    </source>
</evidence>
<dbReference type="Gene3D" id="3.40.570.10">
    <property type="entry name" value="Extracellular Endonuclease, subunit A"/>
    <property type="match status" value="1"/>
</dbReference>
<name>A0A8D2LGD0_VARKO</name>
<dbReference type="GO" id="GO:0016787">
    <property type="term" value="F:hydrolase activity"/>
    <property type="evidence" value="ECO:0007669"/>
    <property type="project" value="InterPro"/>
</dbReference>
<dbReference type="Proteomes" id="UP000694545">
    <property type="component" value="Unplaced"/>
</dbReference>
<dbReference type="PANTHER" id="PTHR21472">
    <property type="entry name" value="ENDONUCLEASE DOMAIN-CONTAINING 1 PROTEIN ENDOD1"/>
    <property type="match status" value="1"/>
</dbReference>
<dbReference type="InterPro" id="IPR039015">
    <property type="entry name" value="ENDOD1"/>
</dbReference>
<dbReference type="SUPFAM" id="SSF54060">
    <property type="entry name" value="His-Me finger endonucleases"/>
    <property type="match status" value="1"/>
</dbReference>
<reference evidence="3" key="1">
    <citation type="submission" date="2025-08" db="UniProtKB">
        <authorList>
            <consortium name="Ensembl"/>
        </authorList>
    </citation>
    <scope>IDENTIFICATION</scope>
</reference>